<keyword evidence="1" id="KW-0472">Membrane</keyword>
<evidence type="ECO:0000313" key="2">
    <source>
        <dbReference type="EMBL" id="SET81302.1"/>
    </source>
</evidence>
<gene>
    <name evidence="2" type="ORF">SAMN05660429_02756</name>
</gene>
<proteinExistence type="predicted"/>
<keyword evidence="1" id="KW-1133">Transmembrane helix</keyword>
<dbReference type="STRING" id="349064.SAMN05660429_02756"/>
<feature type="transmembrane region" description="Helical" evidence="1">
    <location>
        <begin position="146"/>
        <end position="167"/>
    </location>
</feature>
<dbReference type="Proteomes" id="UP000199308">
    <property type="component" value="Unassembled WGS sequence"/>
</dbReference>
<reference evidence="2 3" key="1">
    <citation type="submission" date="2016-10" db="EMBL/GenBank/DDBJ databases">
        <authorList>
            <person name="de Groot N.N."/>
        </authorList>
    </citation>
    <scope>NUCLEOTIDE SEQUENCE [LARGE SCALE GENOMIC DNA]</scope>
    <source>
        <strain evidence="2 3">DSM 19706</strain>
    </source>
</reference>
<feature type="transmembrane region" description="Helical" evidence="1">
    <location>
        <begin position="75"/>
        <end position="93"/>
    </location>
</feature>
<evidence type="ECO:0000313" key="3">
    <source>
        <dbReference type="Proteomes" id="UP000199308"/>
    </source>
</evidence>
<feature type="transmembrane region" description="Helical" evidence="1">
    <location>
        <begin position="48"/>
        <end position="69"/>
    </location>
</feature>
<name>A0A1I0HBX2_THASX</name>
<accession>A0A1I0HBX2</accession>
<keyword evidence="3" id="KW-1185">Reference proteome</keyword>
<evidence type="ECO:0000256" key="1">
    <source>
        <dbReference type="SAM" id="Phobius"/>
    </source>
</evidence>
<feature type="transmembrane region" description="Helical" evidence="1">
    <location>
        <begin position="114"/>
        <end position="134"/>
    </location>
</feature>
<dbReference type="AlphaFoldDB" id="A0A1I0HBX2"/>
<keyword evidence="1" id="KW-0812">Transmembrane</keyword>
<protein>
    <submittedName>
        <fullName evidence="2">Uncharacterized protein</fullName>
    </submittedName>
</protein>
<sequence length="178" mass="20479">MLRTQLRKKCPCCSKFVSKQQVVIDKQNNVKQCGFCNQLFISSKLYKIIYYTLAMTVVLIVLKQLTLFVQDTSKYVIACAILFLFFELANRTFRAFTPFIDVKRYTNNPLTHRKLYLSLTYIGVAAILALNIFIHFAQYASLGYPFYVTAGFACFVGASMVVIYIVYDYLCIQAVSRQ</sequence>
<organism evidence="2 3">
    <name type="scientific">Thalassotalea agarivorans</name>
    <name type="common">Thalassomonas agarivorans</name>
    <dbReference type="NCBI Taxonomy" id="349064"/>
    <lineage>
        <taxon>Bacteria</taxon>
        <taxon>Pseudomonadati</taxon>
        <taxon>Pseudomonadota</taxon>
        <taxon>Gammaproteobacteria</taxon>
        <taxon>Alteromonadales</taxon>
        <taxon>Colwelliaceae</taxon>
        <taxon>Thalassotalea</taxon>
    </lineage>
</organism>
<dbReference type="EMBL" id="FOHK01000015">
    <property type="protein sequence ID" value="SET81302.1"/>
    <property type="molecule type" value="Genomic_DNA"/>
</dbReference>